<evidence type="ECO:0000313" key="3">
    <source>
        <dbReference type="Proteomes" id="UP001596388"/>
    </source>
</evidence>
<sequence>MITDTASVTGASSPASAAWAVCRFEAERRLRASLWLAVGLTLFGLLFVWIGPDIVAGGEVDQLLDSMPAPMVALLGFETLSSLAGLLAGEFYTFGWVVALAGYVAYSAANGVARPLRDDRMETLLAASVPRTSVLLGTFLALLVPIAVANVAVPAALYAGSVAVGHPLDPARLFVLHVLAVPFLLSWGALGVLFGVVVRRGRTAGRAALGAVFAAWLVESFTSITEYEWVGAVAPSRYFDPAAVLVDGTTDLAGMAVLCVATVGVLAVSAWLFARWDL</sequence>
<evidence type="ECO:0000313" key="2">
    <source>
        <dbReference type="EMBL" id="MFC7095807.1"/>
    </source>
</evidence>
<dbReference type="EMBL" id="JBHTAG010000001">
    <property type="protein sequence ID" value="MFC7095807.1"/>
    <property type="molecule type" value="Genomic_DNA"/>
</dbReference>
<keyword evidence="3" id="KW-1185">Reference proteome</keyword>
<protein>
    <recommendedName>
        <fullName evidence="4">ABC-2 type transport system permease protein</fullName>
    </recommendedName>
</protein>
<evidence type="ECO:0000256" key="1">
    <source>
        <dbReference type="SAM" id="Phobius"/>
    </source>
</evidence>
<organism evidence="2 3">
    <name type="scientific">Halobaculum marinum</name>
    <dbReference type="NCBI Taxonomy" id="3031996"/>
    <lineage>
        <taxon>Archaea</taxon>
        <taxon>Methanobacteriati</taxon>
        <taxon>Methanobacteriota</taxon>
        <taxon>Stenosarchaea group</taxon>
        <taxon>Halobacteria</taxon>
        <taxon>Halobacteriales</taxon>
        <taxon>Haloferacaceae</taxon>
        <taxon>Halobaculum</taxon>
    </lineage>
</organism>
<feature type="transmembrane region" description="Helical" evidence="1">
    <location>
        <begin position="134"/>
        <end position="153"/>
    </location>
</feature>
<keyword evidence="1" id="KW-0472">Membrane</keyword>
<feature type="transmembrane region" description="Helical" evidence="1">
    <location>
        <begin position="173"/>
        <end position="197"/>
    </location>
</feature>
<evidence type="ECO:0008006" key="4">
    <source>
        <dbReference type="Google" id="ProtNLM"/>
    </source>
</evidence>
<dbReference type="RefSeq" id="WP_276239794.1">
    <property type="nucleotide sequence ID" value="NZ_CP119991.1"/>
</dbReference>
<reference evidence="2 3" key="1">
    <citation type="journal article" date="2019" name="Int. J. Syst. Evol. Microbiol.">
        <title>The Global Catalogue of Microorganisms (GCM) 10K type strain sequencing project: providing services to taxonomists for standard genome sequencing and annotation.</title>
        <authorList>
            <consortium name="The Broad Institute Genomics Platform"/>
            <consortium name="The Broad Institute Genome Sequencing Center for Infectious Disease"/>
            <person name="Wu L."/>
            <person name="Ma J."/>
        </authorList>
    </citation>
    <scope>NUCLEOTIDE SEQUENCE [LARGE SCALE GENOMIC DNA]</scope>
    <source>
        <strain evidence="2 3">DT55</strain>
    </source>
</reference>
<accession>A0ABD5WQL4</accession>
<feature type="transmembrane region" description="Helical" evidence="1">
    <location>
        <begin position="32"/>
        <end position="50"/>
    </location>
</feature>
<feature type="transmembrane region" description="Helical" evidence="1">
    <location>
        <begin position="252"/>
        <end position="274"/>
    </location>
</feature>
<dbReference type="AlphaFoldDB" id="A0ABD5WQL4"/>
<feature type="transmembrane region" description="Helical" evidence="1">
    <location>
        <begin position="91"/>
        <end position="113"/>
    </location>
</feature>
<dbReference type="Proteomes" id="UP001596388">
    <property type="component" value="Unassembled WGS sequence"/>
</dbReference>
<feature type="transmembrane region" description="Helical" evidence="1">
    <location>
        <begin position="209"/>
        <end position="232"/>
    </location>
</feature>
<comment type="caution">
    <text evidence="2">The sequence shown here is derived from an EMBL/GenBank/DDBJ whole genome shotgun (WGS) entry which is preliminary data.</text>
</comment>
<gene>
    <name evidence="2" type="ORF">ACFQKD_00685</name>
</gene>
<proteinExistence type="predicted"/>
<dbReference type="GeneID" id="79271785"/>
<keyword evidence="1" id="KW-0812">Transmembrane</keyword>
<keyword evidence="1" id="KW-1133">Transmembrane helix</keyword>
<name>A0ABD5WQL4_9EURY</name>